<dbReference type="RefSeq" id="WP_329500458.1">
    <property type="nucleotide sequence ID" value="NZ_CP108460.1"/>
</dbReference>
<gene>
    <name evidence="2" type="ORF">OG469_05360</name>
</gene>
<organism evidence="2 3">
    <name type="scientific">Kitasatospora herbaricolor</name>
    <dbReference type="NCBI Taxonomy" id="68217"/>
    <lineage>
        <taxon>Bacteria</taxon>
        <taxon>Bacillati</taxon>
        <taxon>Actinomycetota</taxon>
        <taxon>Actinomycetes</taxon>
        <taxon>Kitasatosporales</taxon>
        <taxon>Streptomycetaceae</taxon>
        <taxon>Kitasatospora</taxon>
    </lineage>
</organism>
<name>A0ABZ1W2D9_9ACTN</name>
<dbReference type="Pfam" id="PF00582">
    <property type="entry name" value="Usp"/>
    <property type="match status" value="1"/>
</dbReference>
<sequence length="86" mass="8906">MERAGRGWTAAVCSTRSDTSLPDVLTRAEVVDGGAAEALLEASQSASLVVLGRRAPGHPMAAPRLGPVTHVVLHRAHVPVAVVPHD</sequence>
<proteinExistence type="predicted"/>
<reference evidence="2 3" key="1">
    <citation type="submission" date="2022-10" db="EMBL/GenBank/DDBJ databases">
        <title>The complete genomes of actinobacterial strains from the NBC collection.</title>
        <authorList>
            <person name="Joergensen T.S."/>
            <person name="Alvarez Arevalo M."/>
            <person name="Sterndorff E.B."/>
            <person name="Faurdal D."/>
            <person name="Vuksanovic O."/>
            <person name="Mourched A.-S."/>
            <person name="Charusanti P."/>
            <person name="Shaw S."/>
            <person name="Blin K."/>
            <person name="Weber T."/>
        </authorList>
    </citation>
    <scope>NUCLEOTIDE SEQUENCE [LARGE SCALE GENOMIC DNA]</scope>
    <source>
        <strain evidence="2 3">NBC_01247</strain>
    </source>
</reference>
<dbReference type="Gene3D" id="3.40.50.620">
    <property type="entry name" value="HUPs"/>
    <property type="match status" value="1"/>
</dbReference>
<dbReference type="InterPro" id="IPR006016">
    <property type="entry name" value="UspA"/>
</dbReference>
<protein>
    <submittedName>
        <fullName evidence="2">Universal stress protein</fullName>
    </submittedName>
</protein>
<evidence type="ECO:0000313" key="3">
    <source>
        <dbReference type="Proteomes" id="UP001432014"/>
    </source>
</evidence>
<accession>A0ABZ1W2D9</accession>
<dbReference type="Proteomes" id="UP001432014">
    <property type="component" value="Chromosome"/>
</dbReference>
<keyword evidence="3" id="KW-1185">Reference proteome</keyword>
<evidence type="ECO:0000313" key="2">
    <source>
        <dbReference type="EMBL" id="WUS54992.1"/>
    </source>
</evidence>
<feature type="domain" description="UspA" evidence="1">
    <location>
        <begin position="22"/>
        <end position="84"/>
    </location>
</feature>
<dbReference type="EMBL" id="CP108482">
    <property type="protein sequence ID" value="WUS54992.1"/>
    <property type="molecule type" value="Genomic_DNA"/>
</dbReference>
<evidence type="ECO:0000259" key="1">
    <source>
        <dbReference type="Pfam" id="PF00582"/>
    </source>
</evidence>
<dbReference type="SUPFAM" id="SSF52402">
    <property type="entry name" value="Adenine nucleotide alpha hydrolases-like"/>
    <property type="match status" value="1"/>
</dbReference>
<dbReference type="InterPro" id="IPR014729">
    <property type="entry name" value="Rossmann-like_a/b/a_fold"/>
</dbReference>